<sequence length="32" mass="3798">MNKNNVVERNKPVTNEDPFMEIIQREARQLIA</sequence>
<protein>
    <submittedName>
        <fullName evidence="1">Uncharacterized protein</fullName>
    </submittedName>
</protein>
<proteinExistence type="predicted"/>
<accession>A0A3B0YLT5</accession>
<gene>
    <name evidence="1" type="ORF">MNBD_GAMMA12-3964</name>
</gene>
<evidence type="ECO:0000313" key="1">
    <source>
        <dbReference type="EMBL" id="VAW76517.1"/>
    </source>
</evidence>
<name>A0A3B0YLT5_9ZZZZ</name>
<reference evidence="1" key="1">
    <citation type="submission" date="2018-06" db="EMBL/GenBank/DDBJ databases">
        <authorList>
            <person name="Zhirakovskaya E."/>
        </authorList>
    </citation>
    <scope>NUCLEOTIDE SEQUENCE</scope>
</reference>
<dbReference type="AlphaFoldDB" id="A0A3B0YLT5"/>
<dbReference type="EMBL" id="UOFL01000109">
    <property type="protein sequence ID" value="VAW76517.1"/>
    <property type="molecule type" value="Genomic_DNA"/>
</dbReference>
<organism evidence="1">
    <name type="scientific">hydrothermal vent metagenome</name>
    <dbReference type="NCBI Taxonomy" id="652676"/>
    <lineage>
        <taxon>unclassified sequences</taxon>
        <taxon>metagenomes</taxon>
        <taxon>ecological metagenomes</taxon>
    </lineage>
</organism>